<dbReference type="AlphaFoldDB" id="A0A915HWR9"/>
<evidence type="ECO:0000313" key="5">
    <source>
        <dbReference type="WBParaSite" id="nRc.2.0.1.t06334-RA"/>
    </source>
</evidence>
<comment type="similarity">
    <text evidence="1">Belongs to the RRP15 family.</text>
</comment>
<feature type="region of interest" description="Disordered" evidence="3">
    <location>
        <begin position="1"/>
        <end position="76"/>
    </location>
</feature>
<name>A0A915HWR9_ROMCU</name>
<dbReference type="GO" id="GO:0000470">
    <property type="term" value="P:maturation of LSU-rRNA"/>
    <property type="evidence" value="ECO:0007669"/>
    <property type="project" value="TreeGrafter"/>
</dbReference>
<evidence type="ECO:0000256" key="3">
    <source>
        <dbReference type="SAM" id="MobiDB-lite"/>
    </source>
</evidence>
<evidence type="ECO:0000256" key="2">
    <source>
        <dbReference type="ARBA" id="ARBA00017475"/>
    </source>
</evidence>
<keyword evidence="4" id="KW-1185">Reference proteome</keyword>
<organism evidence="4 5">
    <name type="scientific">Romanomermis culicivorax</name>
    <name type="common">Nematode worm</name>
    <dbReference type="NCBI Taxonomy" id="13658"/>
    <lineage>
        <taxon>Eukaryota</taxon>
        <taxon>Metazoa</taxon>
        <taxon>Ecdysozoa</taxon>
        <taxon>Nematoda</taxon>
        <taxon>Enoplea</taxon>
        <taxon>Dorylaimia</taxon>
        <taxon>Mermithida</taxon>
        <taxon>Mermithoidea</taxon>
        <taxon>Mermithidae</taxon>
        <taxon>Romanomermis</taxon>
    </lineage>
</organism>
<dbReference type="PANTHER" id="PTHR13245:SF14">
    <property type="entry name" value="RRP15-LIKE PROTEIN"/>
    <property type="match status" value="1"/>
</dbReference>
<dbReference type="Proteomes" id="UP000887565">
    <property type="component" value="Unplaced"/>
</dbReference>
<feature type="region of interest" description="Disordered" evidence="3">
    <location>
        <begin position="156"/>
        <end position="180"/>
    </location>
</feature>
<evidence type="ECO:0000313" key="4">
    <source>
        <dbReference type="Proteomes" id="UP000887565"/>
    </source>
</evidence>
<dbReference type="GO" id="GO:0000460">
    <property type="term" value="P:maturation of 5.8S rRNA"/>
    <property type="evidence" value="ECO:0007669"/>
    <property type="project" value="TreeGrafter"/>
</dbReference>
<protein>
    <recommendedName>
        <fullName evidence="2">RRP15-like protein</fullName>
    </recommendedName>
</protein>
<dbReference type="WBParaSite" id="nRc.2.0.1.t06334-RA">
    <property type="protein sequence ID" value="nRc.2.0.1.t06334-RA"/>
    <property type="gene ID" value="nRc.2.0.1.g06334"/>
</dbReference>
<accession>A0A915HWR9</accession>
<sequence>MQSMPQVIIKTEYESESDEATASDDAKYSQSEVEEEFIQKPKSILKKRKANAKSPNSKEVDSTRAHRKKSQKTERYELFARVKPDPVSERESERKFIAVATKGIVQLFNAVKQHQSSVGKSLSTTKGVRNAEKVLAKSTRKQNFVNKLANNSRKIAVNEEYNEDDANKRKRTRKQTNDDSEDVKWGVFKDDFLTTE</sequence>
<dbReference type="Pfam" id="PF07890">
    <property type="entry name" value="Rrp15p"/>
    <property type="match status" value="1"/>
</dbReference>
<dbReference type="GO" id="GO:0030687">
    <property type="term" value="C:preribosome, large subunit precursor"/>
    <property type="evidence" value="ECO:0007669"/>
    <property type="project" value="TreeGrafter"/>
</dbReference>
<evidence type="ECO:0000256" key="1">
    <source>
        <dbReference type="ARBA" id="ARBA00007462"/>
    </source>
</evidence>
<dbReference type="PANTHER" id="PTHR13245">
    <property type="entry name" value="RRP15-LIKE PROTEIN"/>
    <property type="match status" value="1"/>
</dbReference>
<dbReference type="InterPro" id="IPR012459">
    <property type="entry name" value="Rrp15"/>
</dbReference>
<reference evidence="5" key="1">
    <citation type="submission" date="2022-11" db="UniProtKB">
        <authorList>
            <consortium name="WormBaseParasite"/>
        </authorList>
    </citation>
    <scope>IDENTIFICATION</scope>
</reference>
<proteinExistence type="inferred from homology"/>
<dbReference type="OMA" id="RNDQSAF"/>